<comment type="catalytic activity">
    <reaction evidence="1">
        <text>Hydrolysis of alpha-(2-&gt;3)-, alpha-(2-&gt;6)-, alpha-(2-&gt;8)- glycosidic linkages of terminal sialic acid residues in oligosaccharides, glycoproteins, glycolipids, colominic acid and synthetic substrates.</text>
        <dbReference type="EC" id="3.2.1.18"/>
    </reaction>
</comment>
<gene>
    <name evidence="5" type="primary">nedA_1</name>
    <name evidence="5" type="ORF">SMSP2_00825</name>
</gene>
<dbReference type="InterPro" id="IPR036278">
    <property type="entry name" value="Sialidase_sf"/>
</dbReference>
<dbReference type="Gene3D" id="2.120.10.10">
    <property type="match status" value="1"/>
</dbReference>
<dbReference type="InterPro" id="IPR011040">
    <property type="entry name" value="Sialidase"/>
</dbReference>
<keyword evidence="6" id="KW-1185">Reference proteome</keyword>
<dbReference type="InterPro" id="IPR026856">
    <property type="entry name" value="Sialidase_fam"/>
</dbReference>
<dbReference type="GO" id="GO:0009313">
    <property type="term" value="P:oligosaccharide catabolic process"/>
    <property type="evidence" value="ECO:0007669"/>
    <property type="project" value="TreeGrafter"/>
</dbReference>
<evidence type="ECO:0000259" key="4">
    <source>
        <dbReference type="Pfam" id="PF13088"/>
    </source>
</evidence>
<evidence type="ECO:0000256" key="1">
    <source>
        <dbReference type="ARBA" id="ARBA00000427"/>
    </source>
</evidence>
<evidence type="ECO:0000313" key="5">
    <source>
        <dbReference type="EMBL" id="AQQ70473.1"/>
    </source>
</evidence>
<proteinExistence type="inferred from homology"/>
<keyword evidence="5" id="KW-0326">Glycosidase</keyword>
<keyword evidence="5" id="KW-0378">Hydrolase</keyword>
<protein>
    <recommendedName>
        <fullName evidence="3">exo-alpha-sialidase</fullName>
        <ecNumber evidence="3">3.2.1.18</ecNumber>
    </recommendedName>
</protein>
<evidence type="ECO:0000256" key="2">
    <source>
        <dbReference type="ARBA" id="ARBA00009348"/>
    </source>
</evidence>
<feature type="domain" description="Sialidase" evidence="4">
    <location>
        <begin position="63"/>
        <end position="362"/>
    </location>
</feature>
<dbReference type="SUPFAM" id="SSF50939">
    <property type="entry name" value="Sialidases"/>
    <property type="match status" value="1"/>
</dbReference>
<dbReference type="RefSeq" id="WP_146682734.1">
    <property type="nucleotide sequence ID" value="NZ_CP019646.1"/>
</dbReference>
<comment type="similarity">
    <text evidence="2">Belongs to the glycosyl hydrolase 33 family.</text>
</comment>
<dbReference type="PANTHER" id="PTHR10628:SF30">
    <property type="entry name" value="EXO-ALPHA-SIALIDASE"/>
    <property type="match status" value="1"/>
</dbReference>
<evidence type="ECO:0000313" key="6">
    <source>
        <dbReference type="Proteomes" id="UP000188181"/>
    </source>
</evidence>
<dbReference type="EMBL" id="CP019646">
    <property type="protein sequence ID" value="AQQ70473.1"/>
    <property type="molecule type" value="Genomic_DNA"/>
</dbReference>
<dbReference type="STRING" id="1851148.SMSP2_00825"/>
<dbReference type="Proteomes" id="UP000188181">
    <property type="component" value="Chromosome"/>
</dbReference>
<dbReference type="EC" id="3.2.1.18" evidence="3"/>
<reference evidence="6" key="1">
    <citation type="submission" date="2017-02" db="EMBL/GenBank/DDBJ databases">
        <title>Comparative genomics and description of representatives of a novel lineage of planctomycetes thriving in anoxic sediments.</title>
        <authorList>
            <person name="Spring S."/>
            <person name="Bunk B."/>
            <person name="Sproer C."/>
        </authorList>
    </citation>
    <scope>NUCLEOTIDE SEQUENCE [LARGE SCALE GENOMIC DNA]</scope>
    <source>
        <strain evidence="6">SM-Chi-D1</strain>
    </source>
</reference>
<dbReference type="Pfam" id="PF13088">
    <property type="entry name" value="BNR_2"/>
    <property type="match status" value="1"/>
</dbReference>
<dbReference type="OrthoDB" id="7294637at2"/>
<evidence type="ECO:0000256" key="3">
    <source>
        <dbReference type="ARBA" id="ARBA00012733"/>
    </source>
</evidence>
<name>A0A1Q2MCN9_9BACT</name>
<sequence length="391" mass="43259">MLQDIDDIRNTFSYFWSKTLLCFVLFLLGTVLAKDISYHDVFVSGVGGYHTYRIPSVLYLGDGTLLAFCEGRKKSGSDTGDIDILIKQSRDSGKTWSSQKIIADNGADTIGNPCPVVDSETSRIFLFTTTNLAEDDGRAIRTGKSKDTRRVNLLYSDNNGNKWSKPQDITGQVKLPSWRWYATGPGTGIQLQKGPFKGRLIIPCNFSIIEKGEIIGGSHVIYSDDHGRSWQISETVKPGFSECQVAELSSGRLMLNMRNSGRKGSRGIAFSDDGGTTWPLVEYKSVLIEPVCQASTISMADPVTGKTVLLFSNPASAVYRERFRMTVRASFDQGNTWPCDILVHSGPSAYSCLVDMEDGYIGCMYEGGVKSKYEKIIFARLRYSLLVAQQN</sequence>
<dbReference type="GO" id="GO:0016020">
    <property type="term" value="C:membrane"/>
    <property type="evidence" value="ECO:0007669"/>
    <property type="project" value="TreeGrafter"/>
</dbReference>
<dbReference type="PANTHER" id="PTHR10628">
    <property type="entry name" value="SIALIDASE"/>
    <property type="match status" value="1"/>
</dbReference>
<accession>A0A1Q2MCN9</accession>
<dbReference type="KEGG" id="pbas:SMSP2_00825"/>
<organism evidence="5 6">
    <name type="scientific">Limihaloglobus sulfuriphilus</name>
    <dbReference type="NCBI Taxonomy" id="1851148"/>
    <lineage>
        <taxon>Bacteria</taxon>
        <taxon>Pseudomonadati</taxon>
        <taxon>Planctomycetota</taxon>
        <taxon>Phycisphaerae</taxon>
        <taxon>Sedimentisphaerales</taxon>
        <taxon>Sedimentisphaeraceae</taxon>
        <taxon>Limihaloglobus</taxon>
    </lineage>
</organism>
<dbReference type="GO" id="GO:0006689">
    <property type="term" value="P:ganglioside catabolic process"/>
    <property type="evidence" value="ECO:0007669"/>
    <property type="project" value="TreeGrafter"/>
</dbReference>
<dbReference type="CDD" id="cd15482">
    <property type="entry name" value="Sialidase_non-viral"/>
    <property type="match status" value="1"/>
</dbReference>
<dbReference type="GO" id="GO:0005737">
    <property type="term" value="C:cytoplasm"/>
    <property type="evidence" value="ECO:0007669"/>
    <property type="project" value="TreeGrafter"/>
</dbReference>
<dbReference type="GO" id="GO:0004308">
    <property type="term" value="F:exo-alpha-sialidase activity"/>
    <property type="evidence" value="ECO:0007669"/>
    <property type="project" value="UniProtKB-EC"/>
</dbReference>
<dbReference type="AlphaFoldDB" id="A0A1Q2MCN9"/>